<feature type="domain" description="Amidase" evidence="1">
    <location>
        <begin position="3"/>
        <end position="224"/>
    </location>
</feature>
<dbReference type="OrthoDB" id="6428749at2759"/>
<reference evidence="2 3" key="1">
    <citation type="submission" date="2018-11" db="EMBL/GenBank/DDBJ databases">
        <authorList>
            <consortium name="Pathogen Informatics"/>
        </authorList>
    </citation>
    <scope>NUCLEOTIDE SEQUENCE [LARGE SCALE GENOMIC DNA]</scope>
</reference>
<dbReference type="AlphaFoldDB" id="A0A3P8ARB0"/>
<reference evidence="4" key="2">
    <citation type="submission" date="2019-09" db="UniProtKB">
        <authorList>
            <consortium name="WormBaseParasite"/>
        </authorList>
    </citation>
    <scope>IDENTIFICATION</scope>
</reference>
<name>A0A3P8ARB0_HELPZ</name>
<dbReference type="EMBL" id="UZAH01025405">
    <property type="protein sequence ID" value="VDO63245.1"/>
    <property type="molecule type" value="Genomic_DNA"/>
</dbReference>
<protein>
    <submittedName>
        <fullName evidence="4">Amidase domain-containing protein</fullName>
    </submittedName>
</protein>
<dbReference type="PANTHER" id="PTHR43372">
    <property type="entry name" value="FATTY-ACID AMIDE HYDROLASE"/>
    <property type="match status" value="1"/>
</dbReference>
<proteinExistence type="predicted"/>
<dbReference type="Pfam" id="PF01425">
    <property type="entry name" value="Amidase"/>
    <property type="match status" value="1"/>
</dbReference>
<dbReference type="Gene3D" id="3.90.1300.10">
    <property type="entry name" value="Amidase signature (AS) domain"/>
    <property type="match status" value="1"/>
</dbReference>
<dbReference type="SUPFAM" id="SSF75304">
    <property type="entry name" value="Amidase signature (AS) enzymes"/>
    <property type="match status" value="1"/>
</dbReference>
<sequence>MLQIGPICRYVEDIPLVAEVMGGENASPLRLADAADLKKTRVFYMEGIKGLSTVMSLGCEMKSALLKAVEHLEGEFDIEAIRIDLPLFSKAVEMETASLSVKGVPRHGEYLLSLKGDKGCINWVTEIPKLLTGNSVHTAGGLFFAAFDSLDRTTEEEKTKTIKLRERLSRQLNELLGDDGILLFPSWPHTAPFHNQPVFAPFNLAYTCIFNVLTLPTIQCPMGVVASHNCDRLLIAAAKEISEAFGGWTPPWEH</sequence>
<dbReference type="InterPro" id="IPR023631">
    <property type="entry name" value="Amidase_dom"/>
</dbReference>
<gene>
    <name evidence="2" type="ORF">HPBE_LOCUS5054</name>
</gene>
<dbReference type="InterPro" id="IPR052739">
    <property type="entry name" value="FAAH2"/>
</dbReference>
<organism evidence="2">
    <name type="scientific">Heligmosomoides polygyrus</name>
    <name type="common">Parasitic roundworm</name>
    <dbReference type="NCBI Taxonomy" id="6339"/>
    <lineage>
        <taxon>Eukaryota</taxon>
        <taxon>Metazoa</taxon>
        <taxon>Ecdysozoa</taxon>
        <taxon>Nematoda</taxon>
        <taxon>Chromadorea</taxon>
        <taxon>Rhabditida</taxon>
        <taxon>Rhabditina</taxon>
        <taxon>Rhabditomorpha</taxon>
        <taxon>Strongyloidea</taxon>
        <taxon>Heligmosomidae</taxon>
        <taxon>Heligmosomoides</taxon>
    </lineage>
</organism>
<accession>A0A3P8ARB0</accession>
<evidence type="ECO:0000313" key="4">
    <source>
        <dbReference type="WBParaSite" id="HPBE_0000505301-mRNA-1"/>
    </source>
</evidence>
<dbReference type="InterPro" id="IPR036928">
    <property type="entry name" value="AS_sf"/>
</dbReference>
<dbReference type="Proteomes" id="UP000050761">
    <property type="component" value="Unassembled WGS sequence"/>
</dbReference>
<evidence type="ECO:0000313" key="3">
    <source>
        <dbReference type="Proteomes" id="UP000050761"/>
    </source>
</evidence>
<evidence type="ECO:0000313" key="2">
    <source>
        <dbReference type="EMBL" id="VDO63245.1"/>
    </source>
</evidence>
<dbReference type="GO" id="GO:0012505">
    <property type="term" value="C:endomembrane system"/>
    <property type="evidence" value="ECO:0007669"/>
    <property type="project" value="TreeGrafter"/>
</dbReference>
<keyword evidence="3" id="KW-1185">Reference proteome</keyword>
<evidence type="ECO:0000259" key="1">
    <source>
        <dbReference type="Pfam" id="PF01425"/>
    </source>
</evidence>
<dbReference type="PANTHER" id="PTHR43372:SF4">
    <property type="entry name" value="FATTY-ACID AMIDE HYDROLASE 2"/>
    <property type="match status" value="1"/>
</dbReference>
<dbReference type="WBParaSite" id="HPBE_0000505301-mRNA-1">
    <property type="protein sequence ID" value="HPBE_0000505301-mRNA-1"/>
    <property type="gene ID" value="HPBE_0000505301"/>
</dbReference>